<proteinExistence type="predicted"/>
<dbReference type="EMBL" id="BARV01034981">
    <property type="protein sequence ID" value="GAI52531.1"/>
    <property type="molecule type" value="Genomic_DNA"/>
</dbReference>
<name>X1QCK2_9ZZZZ</name>
<accession>X1QCK2</accession>
<dbReference type="AlphaFoldDB" id="X1QCK2"/>
<comment type="caution">
    <text evidence="1">The sequence shown here is derived from an EMBL/GenBank/DDBJ whole genome shotgun (WGS) entry which is preliminary data.</text>
</comment>
<reference evidence="1" key="1">
    <citation type="journal article" date="2014" name="Front. Microbiol.">
        <title>High frequency of phylogenetically diverse reductive dehalogenase-homologous genes in deep subseafloor sedimentary metagenomes.</title>
        <authorList>
            <person name="Kawai M."/>
            <person name="Futagami T."/>
            <person name="Toyoda A."/>
            <person name="Takaki Y."/>
            <person name="Nishi S."/>
            <person name="Hori S."/>
            <person name="Arai W."/>
            <person name="Tsubouchi T."/>
            <person name="Morono Y."/>
            <person name="Uchiyama I."/>
            <person name="Ito T."/>
            <person name="Fujiyama A."/>
            <person name="Inagaki F."/>
            <person name="Takami H."/>
        </authorList>
    </citation>
    <scope>NUCLEOTIDE SEQUENCE</scope>
    <source>
        <strain evidence="1">Expedition CK06-06</strain>
    </source>
</reference>
<organism evidence="1">
    <name type="scientific">marine sediment metagenome</name>
    <dbReference type="NCBI Taxonomy" id="412755"/>
    <lineage>
        <taxon>unclassified sequences</taxon>
        <taxon>metagenomes</taxon>
        <taxon>ecological metagenomes</taxon>
    </lineage>
</organism>
<evidence type="ECO:0000313" key="1">
    <source>
        <dbReference type="EMBL" id="GAI52531.1"/>
    </source>
</evidence>
<feature type="non-terminal residue" evidence="1">
    <location>
        <position position="1"/>
    </location>
</feature>
<gene>
    <name evidence="1" type="ORF">S06H3_54653</name>
</gene>
<protein>
    <submittedName>
        <fullName evidence="1">Uncharacterized protein</fullName>
    </submittedName>
</protein>
<sequence length="39" mass="4560">NPNGINKYKLDNLDKNAKLVKIIERKNSLLVSFLIYLEK</sequence>